<sequence>MKDLKITLNTDADKCLFIINALRETEKIIWDIYMCGGCYRFHLFLKKIFPNAKPLINLNEDHCVTLIDDRIFDIEGEQQMHRGEFVTPNGEQLEMMQRWSFTEHNLIQVSECPSCEEPLIYDHVQKSVSGRK</sequence>
<dbReference type="Proteomes" id="UP001580928">
    <property type="component" value="Unassembled WGS sequence"/>
</dbReference>
<organism evidence="1 2">
    <name type="scientific">Albibacterium profundi</name>
    <dbReference type="NCBI Taxonomy" id="3134906"/>
    <lineage>
        <taxon>Bacteria</taxon>
        <taxon>Pseudomonadati</taxon>
        <taxon>Bacteroidota</taxon>
        <taxon>Sphingobacteriia</taxon>
        <taxon>Sphingobacteriales</taxon>
        <taxon>Sphingobacteriaceae</taxon>
        <taxon>Albibacterium</taxon>
    </lineage>
</organism>
<evidence type="ECO:0000313" key="1">
    <source>
        <dbReference type="EMBL" id="MFB5946102.1"/>
    </source>
</evidence>
<dbReference type="RefSeq" id="WP_375557631.1">
    <property type="nucleotide sequence ID" value="NZ_JBBVGT010000002.1"/>
</dbReference>
<protein>
    <submittedName>
        <fullName evidence="1">Uncharacterized protein</fullName>
    </submittedName>
</protein>
<name>A0ABV5CI86_9SPHI</name>
<reference evidence="1 2" key="1">
    <citation type="submission" date="2024-04" db="EMBL/GenBank/DDBJ databases">
        <title>Albibacterium profundi sp. nov., isolated from sediment of the Challenger Deep of Mariana Trench.</title>
        <authorList>
            <person name="Wang Y."/>
        </authorList>
    </citation>
    <scope>NUCLEOTIDE SEQUENCE [LARGE SCALE GENOMIC DNA]</scope>
    <source>
        <strain evidence="1 2">RHL897</strain>
    </source>
</reference>
<accession>A0ABV5CI86</accession>
<dbReference type="Pfam" id="PF24591">
    <property type="entry name" value="Phage_YunG-like"/>
    <property type="match status" value="1"/>
</dbReference>
<evidence type="ECO:0000313" key="2">
    <source>
        <dbReference type="Proteomes" id="UP001580928"/>
    </source>
</evidence>
<dbReference type="EMBL" id="JBBVGT010000002">
    <property type="protein sequence ID" value="MFB5946102.1"/>
    <property type="molecule type" value="Genomic_DNA"/>
</dbReference>
<dbReference type="InterPro" id="IPR056239">
    <property type="entry name" value="Phage_YunG-like"/>
</dbReference>
<gene>
    <name evidence="1" type="ORF">WKR92_09685</name>
</gene>
<comment type="caution">
    <text evidence="1">The sequence shown here is derived from an EMBL/GenBank/DDBJ whole genome shotgun (WGS) entry which is preliminary data.</text>
</comment>
<keyword evidence="2" id="KW-1185">Reference proteome</keyword>
<proteinExistence type="predicted"/>